<sequence length="147" mass="16868">MRKFCLFIVVLFSVTSTLFSQKKVSWNDLAQVTFRNVYNVNYDDYFLKPTFDSSVEALEGTKIKLTGYFLDFSSEDDQFFLLSRNPMSSCFFCGGSGPESVVEVIFKNNTKYKTDQIVEVIGVLELNDDDVDHCNYILRDATGRLIE</sequence>
<keyword evidence="3" id="KW-1185">Reference proteome</keyword>
<dbReference type="RefSeq" id="WP_343912836.1">
    <property type="nucleotide sequence ID" value="NZ_BAAAGE010000002.1"/>
</dbReference>
<evidence type="ECO:0000313" key="3">
    <source>
        <dbReference type="Proteomes" id="UP001501758"/>
    </source>
</evidence>
<reference evidence="3" key="1">
    <citation type="journal article" date="2019" name="Int. J. Syst. Evol. Microbiol.">
        <title>The Global Catalogue of Microorganisms (GCM) 10K type strain sequencing project: providing services to taxonomists for standard genome sequencing and annotation.</title>
        <authorList>
            <consortium name="The Broad Institute Genomics Platform"/>
            <consortium name="The Broad Institute Genome Sequencing Center for Infectious Disease"/>
            <person name="Wu L."/>
            <person name="Ma J."/>
        </authorList>
    </citation>
    <scope>NUCLEOTIDE SEQUENCE [LARGE SCALE GENOMIC DNA]</scope>
    <source>
        <strain evidence="3">JCM 15974</strain>
    </source>
</reference>
<comment type="caution">
    <text evidence="2">The sequence shown here is derived from an EMBL/GenBank/DDBJ whole genome shotgun (WGS) entry which is preliminary data.</text>
</comment>
<dbReference type="Gene3D" id="2.40.50.870">
    <property type="entry name" value="Protein of unknown function (DUF3299)"/>
    <property type="match status" value="1"/>
</dbReference>
<feature type="signal peptide" evidence="1">
    <location>
        <begin position="1"/>
        <end position="20"/>
    </location>
</feature>
<name>A0ABP3U3C0_9FLAO</name>
<accession>A0ABP3U3C0</accession>
<proteinExistence type="predicted"/>
<keyword evidence="1" id="KW-0732">Signal</keyword>
<protein>
    <recommendedName>
        <fullName evidence="4">DUF3299 domain-containing protein</fullName>
    </recommendedName>
</protein>
<feature type="chain" id="PRO_5045552193" description="DUF3299 domain-containing protein" evidence="1">
    <location>
        <begin position="21"/>
        <end position="147"/>
    </location>
</feature>
<gene>
    <name evidence="2" type="ORF">GCM10009430_27180</name>
</gene>
<organism evidence="2 3">
    <name type="scientific">Aquimarina litoralis</name>
    <dbReference type="NCBI Taxonomy" id="584605"/>
    <lineage>
        <taxon>Bacteria</taxon>
        <taxon>Pseudomonadati</taxon>
        <taxon>Bacteroidota</taxon>
        <taxon>Flavobacteriia</taxon>
        <taxon>Flavobacteriales</taxon>
        <taxon>Flavobacteriaceae</taxon>
        <taxon>Aquimarina</taxon>
    </lineage>
</organism>
<evidence type="ECO:0000256" key="1">
    <source>
        <dbReference type="SAM" id="SignalP"/>
    </source>
</evidence>
<evidence type="ECO:0008006" key="4">
    <source>
        <dbReference type="Google" id="ProtNLM"/>
    </source>
</evidence>
<dbReference type="Proteomes" id="UP001501758">
    <property type="component" value="Unassembled WGS sequence"/>
</dbReference>
<dbReference type="EMBL" id="BAAAGE010000002">
    <property type="protein sequence ID" value="GAA0723581.1"/>
    <property type="molecule type" value="Genomic_DNA"/>
</dbReference>
<evidence type="ECO:0000313" key="2">
    <source>
        <dbReference type="EMBL" id="GAA0723581.1"/>
    </source>
</evidence>